<dbReference type="PANTHER" id="PTHR23291:SF50">
    <property type="entry name" value="PROTEIN LIFEGUARD 4"/>
    <property type="match status" value="1"/>
</dbReference>
<name>A0A5J6VLK3_9VIRU</name>
<evidence type="ECO:0000313" key="6">
    <source>
        <dbReference type="EMBL" id="QFG74853.1"/>
    </source>
</evidence>
<evidence type="ECO:0000256" key="1">
    <source>
        <dbReference type="ARBA" id="ARBA00004141"/>
    </source>
</evidence>
<dbReference type="EMBL" id="MN448295">
    <property type="protein sequence ID" value="QFG74853.1"/>
    <property type="molecule type" value="Genomic_DNA"/>
</dbReference>
<comment type="subcellular location">
    <subcellularLocation>
        <location evidence="1">Membrane</location>
        <topology evidence="1">Multi-pass membrane protein</topology>
    </subcellularLocation>
</comment>
<sequence length="239" mass="27078">MAPKNPMYYDDLENGMLTPPNKQDLPLDIKLGFIKKIYSLLSIQLCITWVMSYGFYANKQAHDFVLHSPGMLVVSTLGTFLTLFLSWCYGKSYPANYLILFSFTLCESYSVSYICLYYEPTSILLAWGLTASIFILLSGYVMYTGKDFSFLGAGLFAGLWILIIGGFIQIIWLPNDQILNTTMAAFGALIATGYILYDTSDIIHRLDPDDFIYACMSLYLDIIMLFLRLLELFGKKNNA</sequence>
<dbReference type="InterPro" id="IPR006214">
    <property type="entry name" value="Bax_inhibitor_1-related"/>
</dbReference>
<protein>
    <submittedName>
        <fullName evidence="6">Inhibitor of apoptosis-promoting</fullName>
    </submittedName>
</protein>
<feature type="transmembrane region" description="Helical" evidence="5">
    <location>
        <begin position="211"/>
        <end position="230"/>
    </location>
</feature>
<dbReference type="Pfam" id="PF01027">
    <property type="entry name" value="Bax1-I"/>
    <property type="match status" value="1"/>
</dbReference>
<feature type="transmembrane region" description="Helical" evidence="5">
    <location>
        <begin position="37"/>
        <end position="56"/>
    </location>
</feature>
<feature type="transmembrane region" description="Helical" evidence="5">
    <location>
        <begin position="124"/>
        <end position="143"/>
    </location>
</feature>
<keyword evidence="3 5" id="KW-1133">Transmembrane helix</keyword>
<feature type="transmembrane region" description="Helical" evidence="5">
    <location>
        <begin position="68"/>
        <end position="90"/>
    </location>
</feature>
<dbReference type="GO" id="GO:0016020">
    <property type="term" value="C:membrane"/>
    <property type="evidence" value="ECO:0007669"/>
    <property type="project" value="UniProtKB-SubCell"/>
</dbReference>
<feature type="transmembrane region" description="Helical" evidence="5">
    <location>
        <begin position="178"/>
        <end position="199"/>
    </location>
</feature>
<keyword evidence="4 5" id="KW-0472">Membrane</keyword>
<accession>A0A5J6VLK3</accession>
<organism evidence="6">
    <name type="scientific">Megaviridae environmental sample</name>
    <dbReference type="NCBI Taxonomy" id="1737588"/>
    <lineage>
        <taxon>Viruses</taxon>
        <taxon>Varidnaviria</taxon>
        <taxon>Bamfordvirae</taxon>
        <taxon>Nucleocytoviricota</taxon>
        <taxon>Megaviricetes</taxon>
        <taxon>Imitervirales</taxon>
        <taxon>Mimiviridae</taxon>
        <taxon>environmental samples</taxon>
    </lineage>
</organism>
<proteinExistence type="predicted"/>
<evidence type="ECO:0000256" key="4">
    <source>
        <dbReference type="ARBA" id="ARBA00023136"/>
    </source>
</evidence>
<dbReference type="PANTHER" id="PTHR23291">
    <property type="entry name" value="BAX INHIBITOR-RELATED"/>
    <property type="match status" value="1"/>
</dbReference>
<evidence type="ECO:0000256" key="5">
    <source>
        <dbReference type="SAM" id="Phobius"/>
    </source>
</evidence>
<reference evidence="6" key="1">
    <citation type="journal article" date="2019" name="Philos. Trans. R. Soc. Lond., B, Biol. Sci.">
        <title>Targeted metagenomic recovery of four divergent viruses reveals shared and distinctive characteristics of giant viruses of marine eukaryotes.</title>
        <authorList>
            <person name="Needham D.M."/>
            <person name="Poirier C."/>
            <person name="Hehenberger E."/>
            <person name="Jimenez V."/>
            <person name="Swalwell J.E."/>
            <person name="Santoro A.E."/>
            <person name="Worden A.Z."/>
        </authorList>
    </citation>
    <scope>NUCLEOTIDE SEQUENCE</scope>
    <source>
        <strain evidence="6">OPacV-421</strain>
    </source>
</reference>
<evidence type="ECO:0000256" key="2">
    <source>
        <dbReference type="ARBA" id="ARBA00022692"/>
    </source>
</evidence>
<feature type="transmembrane region" description="Helical" evidence="5">
    <location>
        <begin position="150"/>
        <end position="172"/>
    </location>
</feature>
<keyword evidence="2 5" id="KW-0812">Transmembrane</keyword>
<evidence type="ECO:0000256" key="3">
    <source>
        <dbReference type="ARBA" id="ARBA00022989"/>
    </source>
</evidence>
<feature type="transmembrane region" description="Helical" evidence="5">
    <location>
        <begin position="97"/>
        <end position="118"/>
    </location>
</feature>